<dbReference type="InterPro" id="IPR008792">
    <property type="entry name" value="PQQD"/>
</dbReference>
<dbReference type="Proteomes" id="UP000468943">
    <property type="component" value="Unassembled WGS sequence"/>
</dbReference>
<dbReference type="OrthoDB" id="8686088at2"/>
<reference evidence="1 2" key="1">
    <citation type="submission" date="2019-12" db="EMBL/GenBank/DDBJ databases">
        <title>Genomic-based taxomic classification of the family Erythrobacteraceae.</title>
        <authorList>
            <person name="Xu L."/>
        </authorList>
    </citation>
    <scope>NUCLEOTIDE SEQUENCE [LARGE SCALE GENOMIC DNA]</scope>
    <source>
        <strain evidence="1 2">JCM 17802</strain>
    </source>
</reference>
<gene>
    <name evidence="1" type="ORF">GRI36_02810</name>
</gene>
<name>A0A6I4SJF5_9SPHN</name>
<dbReference type="AlphaFoldDB" id="A0A6I4SJF5"/>
<keyword evidence="2" id="KW-1185">Reference proteome</keyword>
<sequence>MTIICKALSDLIETDVDDETIIVSLASGQMFSVKGTGRAIWKLIDGEREAEGIAEELGSIYHKDAASIQPDMDRFLTEITEAGLISKR</sequence>
<dbReference type="InterPro" id="IPR041881">
    <property type="entry name" value="PqqD_sf"/>
</dbReference>
<dbReference type="EMBL" id="WTYS01000001">
    <property type="protein sequence ID" value="MXO55805.1"/>
    <property type="molecule type" value="Genomic_DNA"/>
</dbReference>
<dbReference type="Gene3D" id="1.10.10.1150">
    <property type="entry name" value="Coenzyme PQQ synthesis protein D (PqqD)"/>
    <property type="match status" value="1"/>
</dbReference>
<evidence type="ECO:0000313" key="1">
    <source>
        <dbReference type="EMBL" id="MXO55805.1"/>
    </source>
</evidence>
<protein>
    <submittedName>
        <fullName evidence="1">PqqD family peptide modification chaperone</fullName>
    </submittedName>
</protein>
<proteinExistence type="predicted"/>
<dbReference type="RefSeq" id="WP_160597087.1">
    <property type="nucleotide sequence ID" value="NZ_WTYS01000001.1"/>
</dbReference>
<dbReference type="Pfam" id="PF05402">
    <property type="entry name" value="PqqD"/>
    <property type="match status" value="1"/>
</dbReference>
<organism evidence="1 2">
    <name type="scientific">Pontixanthobacter gangjinensis</name>
    <dbReference type="NCBI Taxonomy" id="1028742"/>
    <lineage>
        <taxon>Bacteria</taxon>
        <taxon>Pseudomonadati</taxon>
        <taxon>Pseudomonadota</taxon>
        <taxon>Alphaproteobacteria</taxon>
        <taxon>Sphingomonadales</taxon>
        <taxon>Erythrobacteraceae</taxon>
        <taxon>Pontixanthobacter</taxon>
    </lineage>
</organism>
<accession>A0A6I4SJF5</accession>
<comment type="caution">
    <text evidence="1">The sequence shown here is derived from an EMBL/GenBank/DDBJ whole genome shotgun (WGS) entry which is preliminary data.</text>
</comment>
<evidence type="ECO:0000313" key="2">
    <source>
        <dbReference type="Proteomes" id="UP000468943"/>
    </source>
</evidence>